<dbReference type="AlphaFoldDB" id="A0A2S9GVV6"/>
<dbReference type="FunFam" id="3.40.50.720:FF:000336">
    <property type="entry name" value="Aldehyde reductase"/>
    <property type="match status" value="1"/>
</dbReference>
<keyword evidence="1" id="KW-0560">Oxidoreductase</keyword>
<protein>
    <submittedName>
        <fullName evidence="3">Nucleoside-diphosphate-sugar epimerase</fullName>
    </submittedName>
</protein>
<reference evidence="3 4" key="1">
    <citation type="submission" date="2018-02" db="EMBL/GenBank/DDBJ databases">
        <title>Solimicrobium silvestre gen. nov., sp. nov., isolated from alpine forest soil.</title>
        <authorList>
            <person name="Margesin R."/>
            <person name="Albuquerque L."/>
            <person name="Zhang D.-C."/>
            <person name="Froufe H.J.C."/>
            <person name="Severino R."/>
            <person name="Roxo I."/>
            <person name="Egas C."/>
            <person name="Da Costa M.S."/>
        </authorList>
    </citation>
    <scope>NUCLEOTIDE SEQUENCE [LARGE SCALE GENOMIC DNA]</scope>
    <source>
        <strain evidence="3 4">S20-91</strain>
    </source>
</reference>
<comment type="caution">
    <text evidence="3">The sequence shown here is derived from an EMBL/GenBank/DDBJ whole genome shotgun (WGS) entry which is preliminary data.</text>
</comment>
<name>A0A2S9GVV6_9BURK</name>
<dbReference type="Gene3D" id="3.40.50.720">
    <property type="entry name" value="NAD(P)-binding Rossmann-like Domain"/>
    <property type="match status" value="1"/>
</dbReference>
<dbReference type="InterPro" id="IPR036291">
    <property type="entry name" value="NAD(P)-bd_dom_sf"/>
</dbReference>
<dbReference type="InterPro" id="IPR050425">
    <property type="entry name" value="NAD(P)_dehydrat-like"/>
</dbReference>
<dbReference type="Proteomes" id="UP000237839">
    <property type="component" value="Unassembled WGS sequence"/>
</dbReference>
<dbReference type="SUPFAM" id="SSF51735">
    <property type="entry name" value="NAD(P)-binding Rossmann-fold domains"/>
    <property type="match status" value="1"/>
</dbReference>
<accession>A0A2S9GVV6</accession>
<proteinExistence type="predicted"/>
<evidence type="ECO:0000259" key="2">
    <source>
        <dbReference type="Pfam" id="PF01370"/>
    </source>
</evidence>
<organism evidence="3 4">
    <name type="scientific">Solimicrobium silvestre</name>
    <dbReference type="NCBI Taxonomy" id="2099400"/>
    <lineage>
        <taxon>Bacteria</taxon>
        <taxon>Pseudomonadati</taxon>
        <taxon>Pseudomonadota</taxon>
        <taxon>Betaproteobacteria</taxon>
        <taxon>Burkholderiales</taxon>
        <taxon>Oxalobacteraceae</taxon>
        <taxon>Solimicrobium</taxon>
    </lineage>
</organism>
<keyword evidence="4" id="KW-1185">Reference proteome</keyword>
<gene>
    <name evidence="3" type="ORF">S2091_3396</name>
</gene>
<dbReference type="Pfam" id="PF01370">
    <property type="entry name" value="Epimerase"/>
    <property type="match status" value="1"/>
</dbReference>
<feature type="domain" description="NAD-dependent epimerase/dehydratase" evidence="2">
    <location>
        <begin position="4"/>
        <end position="244"/>
    </location>
</feature>
<dbReference type="PANTHER" id="PTHR10366">
    <property type="entry name" value="NAD DEPENDENT EPIMERASE/DEHYDRATASE"/>
    <property type="match status" value="1"/>
</dbReference>
<dbReference type="OrthoDB" id="9778052at2"/>
<sequence>MATVLVTGAGGYLASWIVNCLLQDGHVVHGTVRKIQDTQKVAHLLQLADGYPDRLKLFDADLLIAGSFDVAMEGCSIVIHAASPYFIGTPKDPMAELVNPAVKGTRNVLDAVNRTGCVQRVVLTSSIAAMYGNVVDLKDADATMLQEGDINHSSSIASNPYAYSKTLAEKAAWEIHGQQSRWSLVTINPGAIFGPSLSKRKDATSVTMIIQFLNGSFRSGVPNLRLGVVDVRDAAIAHVKAATLASASGRYIAVAESLTLLEIARKIAGSNPAFISKLPAKEVPKALIWLIAPLIGMTREYVAKNVSYPINFNNRRSREELSVIYRPSLTTLNDHVKQLVDDGLLED</sequence>
<dbReference type="InterPro" id="IPR001509">
    <property type="entry name" value="Epimerase_deHydtase"/>
</dbReference>
<dbReference type="PANTHER" id="PTHR10366:SF852">
    <property type="entry name" value="CINNAMOYL-COA REDUCTASE CAD2"/>
    <property type="match status" value="1"/>
</dbReference>
<dbReference type="GO" id="GO:0016616">
    <property type="term" value="F:oxidoreductase activity, acting on the CH-OH group of donors, NAD or NADP as acceptor"/>
    <property type="evidence" value="ECO:0007669"/>
    <property type="project" value="TreeGrafter"/>
</dbReference>
<dbReference type="EMBL" id="PUGF01000018">
    <property type="protein sequence ID" value="PRC91840.1"/>
    <property type="molecule type" value="Genomic_DNA"/>
</dbReference>
<evidence type="ECO:0000313" key="4">
    <source>
        <dbReference type="Proteomes" id="UP000237839"/>
    </source>
</evidence>
<evidence type="ECO:0000256" key="1">
    <source>
        <dbReference type="ARBA" id="ARBA00023002"/>
    </source>
</evidence>
<dbReference type="RefSeq" id="WP_105533146.1">
    <property type="nucleotide sequence ID" value="NZ_PUGF01000018.1"/>
</dbReference>
<evidence type="ECO:0000313" key="3">
    <source>
        <dbReference type="EMBL" id="PRC91840.1"/>
    </source>
</evidence>